<dbReference type="AlphaFoldDB" id="X1BEF9"/>
<dbReference type="Pfam" id="PF05016">
    <property type="entry name" value="ParE_toxin"/>
    <property type="match status" value="1"/>
</dbReference>
<evidence type="ECO:0000313" key="2">
    <source>
        <dbReference type="EMBL" id="GAG70396.1"/>
    </source>
</evidence>
<keyword evidence="1" id="KW-1277">Toxin-antitoxin system</keyword>
<name>X1BEF9_9ZZZZ</name>
<comment type="caution">
    <text evidence="2">The sequence shown here is derived from an EMBL/GenBank/DDBJ whole genome shotgun (WGS) entry which is preliminary data.</text>
</comment>
<dbReference type="Gene3D" id="3.30.2310.20">
    <property type="entry name" value="RelE-like"/>
    <property type="match status" value="1"/>
</dbReference>
<dbReference type="InterPro" id="IPR035093">
    <property type="entry name" value="RelE/ParE_toxin_dom_sf"/>
</dbReference>
<dbReference type="SUPFAM" id="SSF143011">
    <property type="entry name" value="RelE-like"/>
    <property type="match status" value="1"/>
</dbReference>
<dbReference type="InterPro" id="IPR007712">
    <property type="entry name" value="RelE/ParE_toxin"/>
</dbReference>
<sequence>MSNEKFKIRVPENFEKKFNKLKLSKKVVFRIEEKIKTLESKPYNIFSPDISKSVNPSLPGCYILRAGNYRIFYDINSDSKEVILLTIEHRSKAYK</sequence>
<dbReference type="EMBL" id="BART01000314">
    <property type="protein sequence ID" value="GAG70396.1"/>
    <property type="molecule type" value="Genomic_DNA"/>
</dbReference>
<organism evidence="2">
    <name type="scientific">marine sediment metagenome</name>
    <dbReference type="NCBI Taxonomy" id="412755"/>
    <lineage>
        <taxon>unclassified sequences</taxon>
        <taxon>metagenomes</taxon>
        <taxon>ecological metagenomes</taxon>
    </lineage>
</organism>
<evidence type="ECO:0000256" key="1">
    <source>
        <dbReference type="ARBA" id="ARBA00022649"/>
    </source>
</evidence>
<proteinExistence type="predicted"/>
<reference evidence="2" key="1">
    <citation type="journal article" date="2014" name="Front. Microbiol.">
        <title>High frequency of phylogenetically diverse reductive dehalogenase-homologous genes in deep subseafloor sedimentary metagenomes.</title>
        <authorList>
            <person name="Kawai M."/>
            <person name="Futagami T."/>
            <person name="Toyoda A."/>
            <person name="Takaki Y."/>
            <person name="Nishi S."/>
            <person name="Hori S."/>
            <person name="Arai W."/>
            <person name="Tsubouchi T."/>
            <person name="Morono Y."/>
            <person name="Uchiyama I."/>
            <person name="Ito T."/>
            <person name="Fujiyama A."/>
            <person name="Inagaki F."/>
            <person name="Takami H."/>
        </authorList>
    </citation>
    <scope>NUCLEOTIDE SEQUENCE</scope>
    <source>
        <strain evidence="2">Expedition CK06-06</strain>
    </source>
</reference>
<gene>
    <name evidence="2" type="ORF">S01H4_01664</name>
</gene>
<accession>X1BEF9</accession>
<protein>
    <submittedName>
        <fullName evidence="2">Uncharacterized protein</fullName>
    </submittedName>
</protein>